<proteinExistence type="inferred from homology"/>
<feature type="compositionally biased region" description="Polar residues" evidence="11">
    <location>
        <begin position="23"/>
        <end position="34"/>
    </location>
</feature>
<dbReference type="PANTHER" id="PTHR48013">
    <property type="entry name" value="DUAL SPECIFICITY MITOGEN-ACTIVATED PROTEIN KINASE KINASE 5-RELATED"/>
    <property type="match status" value="1"/>
</dbReference>
<keyword evidence="13" id="KW-0723">Serine/threonine-protein kinase</keyword>
<comment type="catalytic activity">
    <reaction evidence="9">
        <text>L-tyrosyl-[protein] + ATP = O-phospho-L-tyrosyl-[protein] + ADP + H(+)</text>
        <dbReference type="Rhea" id="RHEA:10596"/>
        <dbReference type="Rhea" id="RHEA-COMP:10136"/>
        <dbReference type="Rhea" id="RHEA-COMP:20101"/>
        <dbReference type="ChEBI" id="CHEBI:15378"/>
        <dbReference type="ChEBI" id="CHEBI:30616"/>
        <dbReference type="ChEBI" id="CHEBI:46858"/>
        <dbReference type="ChEBI" id="CHEBI:61978"/>
        <dbReference type="ChEBI" id="CHEBI:456216"/>
        <dbReference type="EC" id="2.7.12.2"/>
    </reaction>
</comment>
<dbReference type="VEuPathDB" id="FungiDB:H310_08597"/>
<evidence type="ECO:0000256" key="9">
    <source>
        <dbReference type="ARBA" id="ARBA00051693"/>
    </source>
</evidence>
<evidence type="ECO:0000256" key="10">
    <source>
        <dbReference type="PROSITE-ProRule" id="PRU10141"/>
    </source>
</evidence>
<dbReference type="InterPro" id="IPR008271">
    <property type="entry name" value="Ser/Thr_kinase_AS"/>
</dbReference>
<dbReference type="InterPro" id="IPR000719">
    <property type="entry name" value="Prot_kinase_dom"/>
</dbReference>
<evidence type="ECO:0000256" key="8">
    <source>
        <dbReference type="ARBA" id="ARBA00049299"/>
    </source>
</evidence>
<evidence type="ECO:0000256" key="6">
    <source>
        <dbReference type="ARBA" id="ARBA00038999"/>
    </source>
</evidence>
<dbReference type="EMBL" id="KI913969">
    <property type="protein sequence ID" value="ETV98446.1"/>
    <property type="molecule type" value="Genomic_DNA"/>
</dbReference>
<organism evidence="13">
    <name type="scientific">Aphanomyces invadans</name>
    <dbReference type="NCBI Taxonomy" id="157072"/>
    <lineage>
        <taxon>Eukaryota</taxon>
        <taxon>Sar</taxon>
        <taxon>Stramenopiles</taxon>
        <taxon>Oomycota</taxon>
        <taxon>Saprolegniomycetes</taxon>
        <taxon>Saprolegniales</taxon>
        <taxon>Verrucalvaceae</taxon>
        <taxon>Aphanomyces</taxon>
    </lineage>
</organism>
<name>A0A024TXV5_9STRA</name>
<dbReference type="RefSeq" id="XP_008872643.1">
    <property type="nucleotide sequence ID" value="XM_008874421.1"/>
</dbReference>
<evidence type="ECO:0000256" key="1">
    <source>
        <dbReference type="ARBA" id="ARBA00022679"/>
    </source>
</evidence>
<evidence type="ECO:0000313" key="13">
    <source>
        <dbReference type="EMBL" id="ETV98446.1"/>
    </source>
</evidence>
<dbReference type="PANTHER" id="PTHR48013:SF9">
    <property type="entry name" value="DUAL SPECIFICITY MITOGEN-ACTIVATED PROTEIN KINASE KINASE 5"/>
    <property type="match status" value="1"/>
</dbReference>
<dbReference type="AlphaFoldDB" id="A0A024TXV5"/>
<comment type="catalytic activity">
    <reaction evidence="7">
        <text>L-seryl-[protein] + ATP = O-phospho-L-seryl-[protein] + ADP + H(+)</text>
        <dbReference type="Rhea" id="RHEA:17989"/>
        <dbReference type="Rhea" id="RHEA-COMP:9863"/>
        <dbReference type="Rhea" id="RHEA-COMP:11604"/>
        <dbReference type="ChEBI" id="CHEBI:15378"/>
        <dbReference type="ChEBI" id="CHEBI:29999"/>
        <dbReference type="ChEBI" id="CHEBI:30616"/>
        <dbReference type="ChEBI" id="CHEBI:83421"/>
        <dbReference type="ChEBI" id="CHEBI:456216"/>
        <dbReference type="EC" id="2.7.12.2"/>
    </reaction>
</comment>
<dbReference type="PROSITE" id="PS00107">
    <property type="entry name" value="PROTEIN_KINASE_ATP"/>
    <property type="match status" value="1"/>
</dbReference>
<dbReference type="GO" id="GO:0004674">
    <property type="term" value="F:protein serine/threonine kinase activity"/>
    <property type="evidence" value="ECO:0007669"/>
    <property type="project" value="UniProtKB-KW"/>
</dbReference>
<keyword evidence="1" id="KW-0808">Transferase</keyword>
<dbReference type="OrthoDB" id="65548at2759"/>
<dbReference type="InterPro" id="IPR011009">
    <property type="entry name" value="Kinase-like_dom_sf"/>
</dbReference>
<dbReference type="Gene3D" id="1.10.510.10">
    <property type="entry name" value="Transferase(Phosphotransferase) domain 1"/>
    <property type="match status" value="1"/>
</dbReference>
<dbReference type="GO" id="GO:0005524">
    <property type="term" value="F:ATP binding"/>
    <property type="evidence" value="ECO:0007669"/>
    <property type="project" value="UniProtKB-UniRule"/>
</dbReference>
<dbReference type="GeneID" id="20085647"/>
<feature type="domain" description="Protein kinase" evidence="12">
    <location>
        <begin position="127"/>
        <end position="411"/>
    </location>
</feature>
<dbReference type="SMART" id="SM00220">
    <property type="entry name" value="S_TKc"/>
    <property type="match status" value="1"/>
</dbReference>
<keyword evidence="2 10" id="KW-0547">Nucleotide-binding</keyword>
<dbReference type="InterPro" id="IPR017441">
    <property type="entry name" value="Protein_kinase_ATP_BS"/>
</dbReference>
<accession>A0A024TXV5</accession>
<evidence type="ECO:0000256" key="7">
    <source>
        <dbReference type="ARBA" id="ARBA00049014"/>
    </source>
</evidence>
<gene>
    <name evidence="13" type="ORF">H310_08597</name>
</gene>
<evidence type="ECO:0000256" key="2">
    <source>
        <dbReference type="ARBA" id="ARBA00022741"/>
    </source>
</evidence>
<reference evidence="13" key="1">
    <citation type="submission" date="2013-12" db="EMBL/GenBank/DDBJ databases">
        <title>The Genome Sequence of Aphanomyces invadans NJM9701.</title>
        <authorList>
            <consortium name="The Broad Institute Genomics Platform"/>
            <person name="Russ C."/>
            <person name="Tyler B."/>
            <person name="van West P."/>
            <person name="Dieguez-Uribeondo J."/>
            <person name="Young S.K."/>
            <person name="Zeng Q."/>
            <person name="Gargeya S."/>
            <person name="Fitzgerald M."/>
            <person name="Abouelleil A."/>
            <person name="Alvarado L."/>
            <person name="Chapman S.B."/>
            <person name="Gainer-Dewar J."/>
            <person name="Goldberg J."/>
            <person name="Griggs A."/>
            <person name="Gujja S."/>
            <person name="Hansen M."/>
            <person name="Howarth C."/>
            <person name="Imamovic A."/>
            <person name="Ireland A."/>
            <person name="Larimer J."/>
            <person name="McCowan C."/>
            <person name="Murphy C."/>
            <person name="Pearson M."/>
            <person name="Poon T.W."/>
            <person name="Priest M."/>
            <person name="Roberts A."/>
            <person name="Saif S."/>
            <person name="Shea T."/>
            <person name="Sykes S."/>
            <person name="Wortman J."/>
            <person name="Nusbaum C."/>
            <person name="Birren B."/>
        </authorList>
    </citation>
    <scope>NUCLEOTIDE SEQUENCE [LARGE SCALE GENOMIC DNA]</scope>
    <source>
        <strain evidence="13">NJM9701</strain>
    </source>
</reference>
<dbReference type="EC" id="2.7.12.2" evidence="6"/>
<dbReference type="PROSITE" id="PS00108">
    <property type="entry name" value="PROTEIN_KINASE_ST"/>
    <property type="match status" value="1"/>
</dbReference>
<dbReference type="PROSITE" id="PS50011">
    <property type="entry name" value="PROTEIN_KINASE_DOM"/>
    <property type="match status" value="1"/>
</dbReference>
<evidence type="ECO:0000256" key="11">
    <source>
        <dbReference type="SAM" id="MobiDB-lite"/>
    </source>
</evidence>
<dbReference type="Gene3D" id="3.30.200.20">
    <property type="entry name" value="Phosphorylase Kinase, domain 1"/>
    <property type="match status" value="1"/>
</dbReference>
<evidence type="ECO:0000256" key="4">
    <source>
        <dbReference type="ARBA" id="ARBA00022840"/>
    </source>
</evidence>
<dbReference type="eggNOG" id="KOG0581">
    <property type="taxonomic scope" value="Eukaryota"/>
</dbReference>
<comment type="similarity">
    <text evidence="5">Belongs to the protein kinase superfamily. STE Ser/Thr protein kinase family. MAP kinase kinase subfamily.</text>
</comment>
<dbReference type="SUPFAM" id="SSF56112">
    <property type="entry name" value="Protein kinase-like (PK-like)"/>
    <property type="match status" value="1"/>
</dbReference>
<dbReference type="Pfam" id="PF00069">
    <property type="entry name" value="Pkinase"/>
    <property type="match status" value="1"/>
</dbReference>
<protein>
    <recommendedName>
        <fullName evidence="6">mitogen-activated protein kinase kinase</fullName>
        <ecNumber evidence="6">2.7.12.2</ecNumber>
    </recommendedName>
</protein>
<evidence type="ECO:0000259" key="12">
    <source>
        <dbReference type="PROSITE" id="PS50011"/>
    </source>
</evidence>
<comment type="catalytic activity">
    <reaction evidence="8">
        <text>L-threonyl-[protein] + ATP = O-phospho-L-threonyl-[protein] + ADP + H(+)</text>
        <dbReference type="Rhea" id="RHEA:46608"/>
        <dbReference type="Rhea" id="RHEA-COMP:11060"/>
        <dbReference type="Rhea" id="RHEA-COMP:11605"/>
        <dbReference type="ChEBI" id="CHEBI:15378"/>
        <dbReference type="ChEBI" id="CHEBI:30013"/>
        <dbReference type="ChEBI" id="CHEBI:30616"/>
        <dbReference type="ChEBI" id="CHEBI:61977"/>
        <dbReference type="ChEBI" id="CHEBI:456216"/>
        <dbReference type="EC" id="2.7.12.2"/>
    </reaction>
</comment>
<keyword evidence="4 10" id="KW-0067">ATP-binding</keyword>
<dbReference type="GO" id="GO:0004708">
    <property type="term" value="F:MAP kinase kinase activity"/>
    <property type="evidence" value="ECO:0007669"/>
    <property type="project" value="UniProtKB-EC"/>
</dbReference>
<keyword evidence="3 13" id="KW-0418">Kinase</keyword>
<dbReference type="STRING" id="157072.A0A024TXV5"/>
<feature type="region of interest" description="Disordered" evidence="11">
    <location>
        <begin position="23"/>
        <end position="57"/>
    </location>
</feature>
<feature type="binding site" evidence="10">
    <location>
        <position position="156"/>
    </location>
    <ligand>
        <name>ATP</name>
        <dbReference type="ChEBI" id="CHEBI:30616"/>
    </ligand>
</feature>
<sequence length="513" mass="56411">MDAVLPVAPSLRTDAALDLKTPSTSVTAVENRPSTLPGPLVSPPAVPTSMSMTSPHRPRPLKLIIQLSSKDVDAGAKDEVVLKPTPPNGAFANLKKENRGKKSSSNTPETILEAVRGDGPADLANEVGRLKKLGKGAGGTVYLGCFVPTLKLIAIKEVQLFHEEDFAMVTHELHALHDNLVPLEDEATHKSLQYLGKLFHRKLHIGNVHACRDMVAFYGAYATPEKSSVSIAMEYMNAGTLQDFVDAKKVVPETVLRQIAHCTMKALHHMQLYHMLHRDIKPANILMNTRGDFKIADFGLAATLSKSKSYFSEFQGTLMYMSPERITGQNYSYPSDIWAVGIVLLTLAMGAYPFEKQDGFFGLEDSIVNETMPTLPSPAFSTQCNDFVHALLAKDPAGRLSAFQALEHPFLAGYEPNNVDFAKAWATLHSPRNMSADEIQAIVAAILEQERAAEVDEFDFHSYHILHHARDTSTYQMSFKHLSNLAEACGTTTDELLKYFHQLETTSPPSPTT</sequence>
<feature type="region of interest" description="Disordered" evidence="11">
    <location>
        <begin position="80"/>
        <end position="108"/>
    </location>
</feature>
<evidence type="ECO:0000256" key="3">
    <source>
        <dbReference type="ARBA" id="ARBA00022777"/>
    </source>
</evidence>
<evidence type="ECO:0000256" key="5">
    <source>
        <dbReference type="ARBA" id="ARBA00038035"/>
    </source>
</evidence>